<keyword evidence="4" id="KW-1185">Reference proteome</keyword>
<evidence type="ECO:0000256" key="1">
    <source>
        <dbReference type="ARBA" id="ARBA00005254"/>
    </source>
</evidence>
<evidence type="ECO:0000313" key="4">
    <source>
        <dbReference type="Proteomes" id="UP000824166"/>
    </source>
</evidence>
<dbReference type="Pfam" id="PF00378">
    <property type="entry name" value="ECH_1"/>
    <property type="match status" value="1"/>
</dbReference>
<proteinExistence type="inferred from homology"/>
<dbReference type="Proteomes" id="UP000824166">
    <property type="component" value="Unassembled WGS sequence"/>
</dbReference>
<dbReference type="EMBL" id="JAHOPC010000002">
    <property type="protein sequence ID" value="MBU8865609.1"/>
    <property type="molecule type" value="Genomic_DNA"/>
</dbReference>
<reference evidence="3 4" key="1">
    <citation type="submission" date="2021-06" db="EMBL/GenBank/DDBJ databases">
        <authorList>
            <person name="Jeong J.W."/>
        </authorList>
    </citation>
    <scope>NUCLEOTIDE SEQUENCE [LARGE SCALE GENOMIC DNA]</scope>
    <source>
        <strain evidence="3 4">MMS21-TAE1-1</strain>
    </source>
</reference>
<dbReference type="PANTHER" id="PTHR43802">
    <property type="entry name" value="ENOYL-COA HYDRATASE"/>
    <property type="match status" value="1"/>
</dbReference>
<accession>A0ABS6I5B8</accession>
<dbReference type="CDD" id="cd06558">
    <property type="entry name" value="crotonase-like"/>
    <property type="match status" value="1"/>
</dbReference>
<gene>
    <name evidence="3" type="ORF">KSW38_04815</name>
</gene>
<protein>
    <submittedName>
        <fullName evidence="3">Enoyl-CoA hydratase/isomerase family protein</fullName>
    </submittedName>
</protein>
<dbReference type="InterPro" id="IPR001753">
    <property type="entry name" value="Enoyl-CoA_hydra/iso"/>
</dbReference>
<dbReference type="Gene3D" id="3.90.226.10">
    <property type="entry name" value="2-enoyl-CoA Hydratase, Chain A, domain 1"/>
    <property type="match status" value="1"/>
</dbReference>
<dbReference type="InterPro" id="IPR029045">
    <property type="entry name" value="ClpP/crotonase-like_dom_sf"/>
</dbReference>
<dbReference type="PANTHER" id="PTHR43802:SF1">
    <property type="entry name" value="IP11341P-RELATED"/>
    <property type="match status" value="1"/>
</dbReference>
<name>A0ABS6I5B8_9MICC</name>
<comment type="caution">
    <text evidence="3">The sequence shown here is derived from an EMBL/GenBank/DDBJ whole genome shotgun (WGS) entry which is preliminary data.</text>
</comment>
<dbReference type="RefSeq" id="WP_256449681.1">
    <property type="nucleotide sequence ID" value="NZ_JAHOPC010000002.1"/>
</dbReference>
<evidence type="ECO:0000313" key="3">
    <source>
        <dbReference type="EMBL" id="MBU8865609.1"/>
    </source>
</evidence>
<comment type="similarity">
    <text evidence="1 2">Belongs to the enoyl-CoA hydratase/isomerase family.</text>
</comment>
<dbReference type="PROSITE" id="PS00166">
    <property type="entry name" value="ENOYL_COA_HYDRATASE"/>
    <property type="match status" value="1"/>
</dbReference>
<dbReference type="InterPro" id="IPR018376">
    <property type="entry name" value="Enoyl-CoA_hyd/isom_CS"/>
</dbReference>
<dbReference type="SUPFAM" id="SSF52096">
    <property type="entry name" value="ClpP/crotonase"/>
    <property type="match status" value="1"/>
</dbReference>
<evidence type="ECO:0000256" key="2">
    <source>
        <dbReference type="RuleBase" id="RU003707"/>
    </source>
</evidence>
<organism evidence="3 4">
    <name type="scientific">Paenarthrobacter aromaticivorans</name>
    <dbReference type="NCBI Taxonomy" id="2849150"/>
    <lineage>
        <taxon>Bacteria</taxon>
        <taxon>Bacillati</taxon>
        <taxon>Actinomycetota</taxon>
        <taxon>Actinomycetes</taxon>
        <taxon>Micrococcales</taxon>
        <taxon>Micrococcaceae</taxon>
        <taxon>Paenarthrobacter</taxon>
    </lineage>
</organism>
<sequence length="299" mass="32562">MRLSQGHHLNPETGSDLCESPVSYECILLEHDGPVAWITLNRPQRLNAMNDQLLTDLDSALQSLRGTKNRVVVIRGAGRAFCAGYDVSPDSEEIGYASARGPVGDRDRLLSNIELWTRIWRHEQPVIAAIHGHCIGGGTQLASLCDITIVADDASIQSSPSLPIGGGYLSPLWVHLVGPKRAKLMSFDAGRRISGTQAVDWGWATEAVPAVQLETYVRELAYSIARTPGNLLRLKKEAINRAAEMDGLLSYARTGAETDALLHLTPEVALAQAWIKELGLKGAIQRFRDDGLPDIEDAQ</sequence>